<dbReference type="Pfam" id="PF17295">
    <property type="entry name" value="DUF5348"/>
    <property type="match status" value="1"/>
</dbReference>
<name>A0ABW4JC41_9BACL</name>
<sequence>MTKRRTTRGTLRYNETTDRFHLCAEHAVLPLHCGEGIALRFREEFTWGRMEVDGNGDWYVIFTLSDKSSTKLTLRRNSTYEAMTYS</sequence>
<proteinExistence type="predicted"/>
<evidence type="ECO:0000259" key="1">
    <source>
        <dbReference type="Pfam" id="PF17295"/>
    </source>
</evidence>
<feature type="domain" description="DUF5348" evidence="1">
    <location>
        <begin position="9"/>
        <end position="63"/>
    </location>
</feature>
<evidence type="ECO:0000313" key="3">
    <source>
        <dbReference type="Proteomes" id="UP001597079"/>
    </source>
</evidence>
<evidence type="ECO:0000313" key="2">
    <source>
        <dbReference type="EMBL" id="MFD1673191.1"/>
    </source>
</evidence>
<reference evidence="3" key="1">
    <citation type="journal article" date="2019" name="Int. J. Syst. Evol. Microbiol.">
        <title>The Global Catalogue of Microorganisms (GCM) 10K type strain sequencing project: providing services to taxonomists for standard genome sequencing and annotation.</title>
        <authorList>
            <consortium name="The Broad Institute Genomics Platform"/>
            <consortium name="The Broad Institute Genome Sequencing Center for Infectious Disease"/>
            <person name="Wu L."/>
            <person name="Ma J."/>
        </authorList>
    </citation>
    <scope>NUCLEOTIDE SEQUENCE [LARGE SCALE GENOMIC DNA]</scope>
    <source>
        <strain evidence="3">CGMCC 1.12286</strain>
    </source>
</reference>
<dbReference type="Proteomes" id="UP001597079">
    <property type="component" value="Unassembled WGS sequence"/>
</dbReference>
<protein>
    <submittedName>
        <fullName evidence="2">DUF5348 domain-containing protein</fullName>
    </submittedName>
</protein>
<dbReference type="InterPro" id="IPR035255">
    <property type="entry name" value="DUF5348"/>
</dbReference>
<dbReference type="EMBL" id="JBHUCX010000002">
    <property type="protein sequence ID" value="MFD1673191.1"/>
    <property type="molecule type" value="Genomic_DNA"/>
</dbReference>
<gene>
    <name evidence="2" type="ORF">ACFSB2_00450</name>
</gene>
<dbReference type="RefSeq" id="WP_377940537.1">
    <property type="nucleotide sequence ID" value="NZ_JBHUCX010000002.1"/>
</dbReference>
<comment type="caution">
    <text evidence="2">The sequence shown here is derived from an EMBL/GenBank/DDBJ whole genome shotgun (WGS) entry which is preliminary data.</text>
</comment>
<dbReference type="Gene3D" id="2.40.10.390">
    <property type="match status" value="1"/>
</dbReference>
<organism evidence="2 3">
    <name type="scientific">Alicyclobacillus fodiniaquatilis</name>
    <dbReference type="NCBI Taxonomy" id="1661150"/>
    <lineage>
        <taxon>Bacteria</taxon>
        <taxon>Bacillati</taxon>
        <taxon>Bacillota</taxon>
        <taxon>Bacilli</taxon>
        <taxon>Bacillales</taxon>
        <taxon>Alicyclobacillaceae</taxon>
        <taxon>Alicyclobacillus</taxon>
    </lineage>
</organism>
<keyword evidence="3" id="KW-1185">Reference proteome</keyword>
<accession>A0ABW4JC41</accession>